<dbReference type="Proteomes" id="UP000245771">
    <property type="component" value="Unassembled WGS sequence"/>
</dbReference>
<dbReference type="STRING" id="1280837.A0A316V854"/>
<dbReference type="GO" id="GO:0003723">
    <property type="term" value="F:RNA binding"/>
    <property type="evidence" value="ECO:0007669"/>
    <property type="project" value="TreeGrafter"/>
</dbReference>
<keyword evidence="4" id="KW-1185">Reference proteome</keyword>
<accession>A0A316V854</accession>
<dbReference type="PANTHER" id="PTHR22959:SF0">
    <property type="entry name" value="PARTNER OF Y14 AND MAGO"/>
    <property type="match status" value="1"/>
</dbReference>
<dbReference type="AlphaFoldDB" id="A0A316V854"/>
<feature type="domain" description="WIBG Mago-binding" evidence="2">
    <location>
        <begin position="27"/>
        <end position="53"/>
    </location>
</feature>
<dbReference type="GO" id="GO:1903259">
    <property type="term" value="P:exon-exon junction complex disassembly"/>
    <property type="evidence" value="ECO:0007669"/>
    <property type="project" value="InterPro"/>
</dbReference>
<evidence type="ECO:0000313" key="4">
    <source>
        <dbReference type="Proteomes" id="UP000245771"/>
    </source>
</evidence>
<dbReference type="InterPro" id="IPR039333">
    <property type="entry name" value="PYM1"/>
</dbReference>
<evidence type="ECO:0000256" key="1">
    <source>
        <dbReference type="SAM" id="MobiDB-lite"/>
    </source>
</evidence>
<reference evidence="3 4" key="1">
    <citation type="journal article" date="2018" name="Mol. Biol. Evol.">
        <title>Broad Genomic Sampling Reveals a Smut Pathogenic Ancestry of the Fungal Clade Ustilaginomycotina.</title>
        <authorList>
            <person name="Kijpornyongpan T."/>
            <person name="Mondo S.J."/>
            <person name="Barry K."/>
            <person name="Sandor L."/>
            <person name="Lee J."/>
            <person name="Lipzen A."/>
            <person name="Pangilinan J."/>
            <person name="LaButti K."/>
            <person name="Hainaut M."/>
            <person name="Henrissat B."/>
            <person name="Grigoriev I.V."/>
            <person name="Spatafora J.W."/>
            <person name="Aime M.C."/>
        </authorList>
    </citation>
    <scope>NUCLEOTIDE SEQUENCE [LARGE SCALE GENOMIC DNA]</scope>
    <source>
        <strain evidence="3 4">MCA 3882</strain>
    </source>
</reference>
<dbReference type="InParanoid" id="A0A316V854"/>
<dbReference type="SUPFAM" id="SSF101931">
    <property type="entry name" value="Pym (Within the bgcn gene intron protein, WIBG), N-terminal domain"/>
    <property type="match status" value="1"/>
</dbReference>
<organism evidence="3 4">
    <name type="scientific">Meira miltonrushii</name>
    <dbReference type="NCBI Taxonomy" id="1280837"/>
    <lineage>
        <taxon>Eukaryota</taxon>
        <taxon>Fungi</taxon>
        <taxon>Dikarya</taxon>
        <taxon>Basidiomycota</taxon>
        <taxon>Ustilaginomycotina</taxon>
        <taxon>Exobasidiomycetes</taxon>
        <taxon>Exobasidiales</taxon>
        <taxon>Brachybasidiaceae</taxon>
        <taxon>Meira</taxon>
    </lineage>
</organism>
<dbReference type="InterPro" id="IPR036348">
    <property type="entry name" value="WIBG_N_sf"/>
</dbReference>
<sequence length="194" mass="20809">MERSSSKTSASGIIDDPNAASNGLGAKQRIIPESRRADGSIRKERKVRPGFTPVEDVARFVPSRVRQARADAAASGSKLSTNGVASRETRSSTESKKSSTHAKLVGQDRKPQIASSSPSETSDANSHTDSNKELPGKTTSTNGNVKHIKKPPSSDVPESWDDDDHSGDQVERKDDTSVDEITKELQSVNIKNGI</sequence>
<feature type="compositionally biased region" description="Polar residues" evidence="1">
    <location>
        <begin position="113"/>
        <end position="128"/>
    </location>
</feature>
<proteinExistence type="predicted"/>
<evidence type="ECO:0000313" key="3">
    <source>
        <dbReference type="EMBL" id="PWN33652.1"/>
    </source>
</evidence>
<dbReference type="OrthoDB" id="21625at2759"/>
<dbReference type="GO" id="GO:0035145">
    <property type="term" value="C:exon-exon junction complex"/>
    <property type="evidence" value="ECO:0007669"/>
    <property type="project" value="TreeGrafter"/>
</dbReference>
<name>A0A316V854_9BASI</name>
<dbReference type="EMBL" id="KZ819604">
    <property type="protein sequence ID" value="PWN33652.1"/>
    <property type="molecule type" value="Genomic_DNA"/>
</dbReference>
<dbReference type="FunCoup" id="A0A316V854">
    <property type="interactions" value="130"/>
</dbReference>
<feature type="compositionally biased region" description="Polar residues" evidence="1">
    <location>
        <begin position="184"/>
        <end position="194"/>
    </location>
</feature>
<feature type="compositionally biased region" description="Basic and acidic residues" evidence="1">
    <location>
        <begin position="166"/>
        <end position="183"/>
    </location>
</feature>
<dbReference type="SMART" id="SM01273">
    <property type="entry name" value="Mago-bind"/>
    <property type="match status" value="1"/>
</dbReference>
<dbReference type="GeneID" id="37023600"/>
<dbReference type="InterPro" id="IPR015362">
    <property type="entry name" value="WIBG_mago-bd"/>
</dbReference>
<dbReference type="GO" id="GO:0005737">
    <property type="term" value="C:cytoplasm"/>
    <property type="evidence" value="ECO:0007669"/>
    <property type="project" value="TreeGrafter"/>
</dbReference>
<dbReference type="Pfam" id="PF09282">
    <property type="entry name" value="Mago-bind"/>
    <property type="match status" value="1"/>
</dbReference>
<feature type="region of interest" description="Disordered" evidence="1">
    <location>
        <begin position="1"/>
        <end position="194"/>
    </location>
</feature>
<feature type="compositionally biased region" description="Basic and acidic residues" evidence="1">
    <location>
        <begin position="30"/>
        <end position="42"/>
    </location>
</feature>
<dbReference type="RefSeq" id="XP_025353954.1">
    <property type="nucleotide sequence ID" value="XM_025501819.1"/>
</dbReference>
<evidence type="ECO:0000259" key="2">
    <source>
        <dbReference type="SMART" id="SM01273"/>
    </source>
</evidence>
<protein>
    <recommendedName>
        <fullName evidence="2">WIBG Mago-binding domain-containing protein</fullName>
    </recommendedName>
</protein>
<feature type="compositionally biased region" description="Polar residues" evidence="1">
    <location>
        <begin position="1"/>
        <end position="11"/>
    </location>
</feature>
<gene>
    <name evidence="3" type="ORF">FA14DRAFT_190783</name>
</gene>
<feature type="compositionally biased region" description="Basic and acidic residues" evidence="1">
    <location>
        <begin position="87"/>
        <end position="97"/>
    </location>
</feature>
<dbReference type="PANTHER" id="PTHR22959">
    <property type="entry name" value="PYM PROTEIN"/>
    <property type="match status" value="1"/>
</dbReference>